<protein>
    <recommendedName>
        <fullName evidence="1">Reverse transcriptase domain-containing protein</fullName>
    </recommendedName>
</protein>
<dbReference type="PANTHER" id="PTHR19446">
    <property type="entry name" value="REVERSE TRANSCRIPTASES"/>
    <property type="match status" value="1"/>
</dbReference>
<dbReference type="InterPro" id="IPR000477">
    <property type="entry name" value="RT_dom"/>
</dbReference>
<evidence type="ECO:0000259" key="1">
    <source>
        <dbReference type="PROSITE" id="PS50878"/>
    </source>
</evidence>
<dbReference type="AlphaFoldDB" id="A0A3P7ZSG9"/>
<gene>
    <name evidence="2" type="ORF">SMRZ_LOCUS2702</name>
</gene>
<dbReference type="Pfam" id="PF00078">
    <property type="entry name" value="RVT_1"/>
    <property type="match status" value="1"/>
</dbReference>
<keyword evidence="3" id="KW-1185">Reference proteome</keyword>
<proteinExistence type="predicted"/>
<reference evidence="2 3" key="1">
    <citation type="submission" date="2018-11" db="EMBL/GenBank/DDBJ databases">
        <authorList>
            <consortium name="Pathogen Informatics"/>
        </authorList>
    </citation>
    <scope>NUCLEOTIDE SEQUENCE [LARGE SCALE GENOMIC DNA]</scope>
    <source>
        <strain evidence="2 3">Zambia</strain>
    </source>
</reference>
<feature type="domain" description="Reverse transcriptase" evidence="1">
    <location>
        <begin position="934"/>
        <end position="1128"/>
    </location>
</feature>
<name>A0A3P7ZSG9_9TREM</name>
<accession>A0A3P7ZSG9</accession>
<dbReference type="Proteomes" id="UP000277204">
    <property type="component" value="Unassembled WGS sequence"/>
</dbReference>
<dbReference type="PROSITE" id="PS50878">
    <property type="entry name" value="RT_POL"/>
    <property type="match status" value="1"/>
</dbReference>
<dbReference type="EMBL" id="UZAI01000707">
    <property type="protein sequence ID" value="VDO55758.1"/>
    <property type="molecule type" value="Genomic_DNA"/>
</dbReference>
<organism evidence="2 3">
    <name type="scientific">Schistosoma margrebowiei</name>
    <dbReference type="NCBI Taxonomy" id="48269"/>
    <lineage>
        <taxon>Eukaryota</taxon>
        <taxon>Metazoa</taxon>
        <taxon>Spiralia</taxon>
        <taxon>Lophotrochozoa</taxon>
        <taxon>Platyhelminthes</taxon>
        <taxon>Trematoda</taxon>
        <taxon>Digenea</taxon>
        <taxon>Strigeidida</taxon>
        <taxon>Schistosomatoidea</taxon>
        <taxon>Schistosomatidae</taxon>
        <taxon>Schistosoma</taxon>
    </lineage>
</organism>
<sequence length="1128" mass="131183">MFASFFSYLVLTDLYCRIDSDCSYIHGSICHPGVGACVCPSGYEFVFQHFSCLPRVNDSSNPFCTACQRIDGVCVLNNRKNGLLLDNYYQKIAIDQFLIDICASCEDCLDIVLIHKHSKQIWMVASIGMEDASFFLSGTRQLEIPASHIDIGEECNHINKVCLSQKAICLESSINIRQTQSTTNRNVNICVCHEGMIPVYQKNLDYFECFIEETDPTIIDCQHCYQSNGKCYRFNIGSINRRQYQYSCSCSLFKQNDQSLSDYYYYPYYLNINWDNTKINIESDQYKQGEQLSRFHIKRKDCMEYLCEFLCFEIQITCNQESIHICFKNPYQTSMIRTNHRSRNIQVYLDASRIYPEFIQHEFNYSIDNQKCYLIKQNNHNHNEYCLLINFNQFNELRQCGIYEISYKYGSVFYGTLHAEITKNEVSLLRNVHIDFVCYINVSYLNGSNLSTSYFYDRSITFKKRTGQLALSQKSPGINNFLPTKHIKKDTLQDEKTRNTNSSSISLSIINLTKNISQNQEMTLKISSSLSEFILIEYCLVKGQSIPSKVLPTYEHEKLLDLKIKQIIDIYNNNLIEYQCIFFKRIIHHRTSNKNHSIWTSQSFHLNNISLYNTVYSTCLIRVCQIEQLCTYAEFYSLNRTNKQYNDPHVQSKVYIPLIMLNNNNKYRNKSKLSHLFPPINFNNLIQFYFIQSTLQINQTNINIQLNDSIDVYFKHSTINEVQQSVNRDVNSKQICHNDLHVENKCELHNTNVIMNDNRLNKEIKDTKCNRIEHNSLDYQQQTSHSMTCLLIYPSNKCRLLFNHNHNHNNNTRLHYTNSCLSSPIHCQYNQNHLSQFMIDSCVKSKNINLSQRISKSTLNIATNHQMKVSTEQLTLNEYDKMNQDPELTLEEIKQGLKSMKNQTTPGNNGITTEMIKHGGSKLTNILLNIMSKIWKNPCTMPDHWLDADVISIYKKKGSRSDPNNYRSIFLLDTIGKLFAGIVCNRLVQLTDRYLPITQFGFRKDLATTHAITTLRHIIQTTLDTNRTIVLTFVDLTKAFDTIPKQLIIDTLTEICPSNNINSCIAKLLDKPKGYLRNTKLNFTMHRGVRQGSKEGSVIFNLIFQSILKHTVDKTFKGITLKDQHNRN</sequence>
<evidence type="ECO:0000313" key="3">
    <source>
        <dbReference type="Proteomes" id="UP000277204"/>
    </source>
</evidence>
<evidence type="ECO:0000313" key="2">
    <source>
        <dbReference type="EMBL" id="VDO55758.1"/>
    </source>
</evidence>